<reference evidence="11 12" key="1">
    <citation type="submission" date="2020-08" db="EMBL/GenBank/DDBJ databases">
        <title>Genomic Encyclopedia of Type Strains, Phase IV (KMG-IV): sequencing the most valuable type-strain genomes for metagenomic binning, comparative biology and taxonomic classification.</title>
        <authorList>
            <person name="Goeker M."/>
        </authorList>
    </citation>
    <scope>NUCLEOTIDE SEQUENCE [LARGE SCALE GENOMIC DNA]</scope>
    <source>
        <strain evidence="11 12">DSM 26963</strain>
    </source>
</reference>
<dbReference type="GO" id="GO:0001216">
    <property type="term" value="F:DNA-binding transcription activator activity"/>
    <property type="evidence" value="ECO:0007669"/>
    <property type="project" value="InterPro"/>
</dbReference>
<accession>A0A7W8D2U1</accession>
<keyword evidence="7" id="KW-0238">DNA-binding</keyword>
<keyword evidence="6" id="KW-0731">Sigma factor</keyword>
<feature type="domain" description="RNA polymerase sigma factor 54 core-binding" evidence="10">
    <location>
        <begin position="72"/>
        <end position="248"/>
    </location>
</feature>
<dbReference type="GO" id="GO:0003677">
    <property type="term" value="F:DNA binding"/>
    <property type="evidence" value="ECO:0007669"/>
    <property type="project" value="UniProtKB-KW"/>
</dbReference>
<evidence type="ECO:0000313" key="12">
    <source>
        <dbReference type="Proteomes" id="UP000521313"/>
    </source>
</evidence>
<dbReference type="PANTHER" id="PTHR32248">
    <property type="entry name" value="RNA POLYMERASE SIGMA-54 FACTOR"/>
    <property type="match status" value="1"/>
</dbReference>
<name>A0A7W8D2U1_9FIRM</name>
<dbReference type="PROSITE" id="PS50044">
    <property type="entry name" value="SIGMA54_3"/>
    <property type="match status" value="1"/>
</dbReference>
<proteinExistence type="inferred from homology"/>
<evidence type="ECO:0000256" key="2">
    <source>
        <dbReference type="ARBA" id="ARBA00022478"/>
    </source>
</evidence>
<dbReference type="InterPro" id="IPR007046">
    <property type="entry name" value="RNA_pol_sigma_54_core-bd"/>
</dbReference>
<dbReference type="EMBL" id="JACHHD010000008">
    <property type="protein sequence ID" value="MBB5184908.1"/>
    <property type="molecule type" value="Genomic_DNA"/>
</dbReference>
<sequence length="415" mass="48372">MQQNIDSRQILYQKQQLSYHQRFELDVLEISNMDLNEMIQKELESNPFLEQDMCLETGHIQKEETNFELLLNYVVKEKTLSEELHEQVRWYDKDLHIDLAIFITDMLDSNGYLNYTNQELLKYFPQYDIQEVEKTIKIIQTMEPAGVAARSLSECLIIQLSKMEGTIVEIAKQIADGYLEEVALNHIDLLAKQINTTTANIQKAIDLIKSLDPKPGSKYSNTASYLYPDLFCFIEDSKIHLELMNDTYGLHVNKLPKTDYEECRSWYRNATNLVSAIKKRNQTLLKVGNAICDFQKDYFLYSTGLKPCSMKQIADICNVHESTVSRCVADKSMIFNNQVIPLKYFFPRGLADDSVIEIQELIHDLIRKEDPYHPLSDEKISQMLAELDYQISRRTIAKYREKMNIPSSSKRKRKD</sequence>
<dbReference type="AlphaFoldDB" id="A0A7W8D2U1"/>
<evidence type="ECO:0000256" key="1">
    <source>
        <dbReference type="ARBA" id="ARBA00008798"/>
    </source>
</evidence>
<evidence type="ECO:0000256" key="3">
    <source>
        <dbReference type="ARBA" id="ARBA00022679"/>
    </source>
</evidence>
<dbReference type="InterPro" id="IPR000394">
    <property type="entry name" value="RNA_pol_sigma_54"/>
</dbReference>
<evidence type="ECO:0000313" key="11">
    <source>
        <dbReference type="EMBL" id="MBB5184908.1"/>
    </source>
</evidence>
<feature type="domain" description="RNA polymerase sigma factor 54 DNA-binding" evidence="9">
    <location>
        <begin position="264"/>
        <end position="413"/>
    </location>
</feature>
<keyword evidence="3" id="KW-0808">Transferase</keyword>
<evidence type="ECO:0000259" key="9">
    <source>
        <dbReference type="Pfam" id="PF04552"/>
    </source>
</evidence>
<evidence type="ECO:0000256" key="4">
    <source>
        <dbReference type="ARBA" id="ARBA00022695"/>
    </source>
</evidence>
<dbReference type="InterPro" id="IPR038709">
    <property type="entry name" value="RpoN_core-bd_sf"/>
</dbReference>
<evidence type="ECO:0000256" key="6">
    <source>
        <dbReference type="ARBA" id="ARBA00023082"/>
    </source>
</evidence>
<organism evidence="11 12">
    <name type="scientific">Faecalicoccus acidiformans</name>
    <dbReference type="NCBI Taxonomy" id="915173"/>
    <lineage>
        <taxon>Bacteria</taxon>
        <taxon>Bacillati</taxon>
        <taxon>Bacillota</taxon>
        <taxon>Erysipelotrichia</taxon>
        <taxon>Erysipelotrichales</taxon>
        <taxon>Erysipelotrichaceae</taxon>
        <taxon>Faecalicoccus</taxon>
    </lineage>
</organism>
<dbReference type="Gene3D" id="1.10.10.1330">
    <property type="entry name" value="RNA polymerase sigma-54 factor, core-binding domain"/>
    <property type="match status" value="1"/>
</dbReference>
<keyword evidence="5" id="KW-0805">Transcription regulation</keyword>
<dbReference type="PIRSF" id="PIRSF000774">
    <property type="entry name" value="RpoN"/>
    <property type="match status" value="1"/>
</dbReference>
<comment type="caution">
    <text evidence="11">The sequence shown here is derived from an EMBL/GenBank/DDBJ whole genome shotgun (WGS) entry which is preliminary data.</text>
</comment>
<keyword evidence="2" id="KW-0240">DNA-directed RNA polymerase</keyword>
<dbReference type="GO" id="GO:0016987">
    <property type="term" value="F:sigma factor activity"/>
    <property type="evidence" value="ECO:0007669"/>
    <property type="project" value="UniProtKB-KW"/>
</dbReference>
<dbReference type="PANTHER" id="PTHR32248:SF4">
    <property type="entry name" value="RNA POLYMERASE SIGMA-54 FACTOR"/>
    <property type="match status" value="1"/>
</dbReference>
<evidence type="ECO:0000256" key="8">
    <source>
        <dbReference type="ARBA" id="ARBA00023163"/>
    </source>
</evidence>
<dbReference type="Pfam" id="PF04963">
    <property type="entry name" value="Sigma54_CBD"/>
    <property type="match status" value="1"/>
</dbReference>
<dbReference type="GO" id="GO:0000428">
    <property type="term" value="C:DNA-directed RNA polymerase complex"/>
    <property type="evidence" value="ECO:0007669"/>
    <property type="project" value="UniProtKB-KW"/>
</dbReference>
<dbReference type="GO" id="GO:0016779">
    <property type="term" value="F:nucleotidyltransferase activity"/>
    <property type="evidence" value="ECO:0007669"/>
    <property type="project" value="UniProtKB-KW"/>
</dbReference>
<dbReference type="NCBIfam" id="TIGR02395">
    <property type="entry name" value="rpoN_sigma"/>
    <property type="match status" value="1"/>
</dbReference>
<dbReference type="Gene3D" id="1.10.10.60">
    <property type="entry name" value="Homeodomain-like"/>
    <property type="match status" value="1"/>
</dbReference>
<dbReference type="RefSeq" id="WP_183375303.1">
    <property type="nucleotide sequence ID" value="NZ_JACHHD010000008.1"/>
</dbReference>
<dbReference type="InterPro" id="IPR007634">
    <property type="entry name" value="RNA_pol_sigma_54_DNA-bd"/>
</dbReference>
<keyword evidence="4" id="KW-0548">Nucleotidyltransferase</keyword>
<keyword evidence="8" id="KW-0804">Transcription</keyword>
<dbReference type="PROSITE" id="PS00718">
    <property type="entry name" value="SIGMA54_2"/>
    <property type="match status" value="1"/>
</dbReference>
<comment type="similarity">
    <text evidence="1">Belongs to the sigma-54 factor family.</text>
</comment>
<dbReference type="GO" id="GO:0006352">
    <property type="term" value="P:DNA-templated transcription initiation"/>
    <property type="evidence" value="ECO:0007669"/>
    <property type="project" value="InterPro"/>
</dbReference>
<dbReference type="Pfam" id="PF04552">
    <property type="entry name" value="Sigma54_DBD"/>
    <property type="match status" value="1"/>
</dbReference>
<gene>
    <name evidence="11" type="ORF">HNQ43_000955</name>
</gene>
<evidence type="ECO:0000256" key="5">
    <source>
        <dbReference type="ARBA" id="ARBA00023015"/>
    </source>
</evidence>
<dbReference type="Proteomes" id="UP000521313">
    <property type="component" value="Unassembled WGS sequence"/>
</dbReference>
<dbReference type="Pfam" id="PF00309">
    <property type="entry name" value="Sigma54_AID"/>
    <property type="match status" value="1"/>
</dbReference>
<protein>
    <submittedName>
        <fullName evidence="11">RNA polymerase sigma-54 factor</fullName>
    </submittedName>
</protein>
<evidence type="ECO:0000256" key="7">
    <source>
        <dbReference type="ARBA" id="ARBA00023125"/>
    </source>
</evidence>
<evidence type="ECO:0000259" key="10">
    <source>
        <dbReference type="Pfam" id="PF04963"/>
    </source>
</evidence>
<dbReference type="PRINTS" id="PR00045">
    <property type="entry name" value="SIGMA54FCT"/>
</dbReference>